<protein>
    <submittedName>
        <fullName evidence="1">Uncharacterized protein</fullName>
    </submittedName>
</protein>
<dbReference type="Proteomes" id="UP000031967">
    <property type="component" value="Unassembled WGS sequence"/>
</dbReference>
<gene>
    <name evidence="1" type="ORF">SD70_31140</name>
</gene>
<comment type="caution">
    <text evidence="1">The sequence shown here is derived from an EMBL/GenBank/DDBJ whole genome shotgun (WGS) entry which is preliminary data.</text>
</comment>
<keyword evidence="2" id="KW-1185">Reference proteome</keyword>
<dbReference type="EMBL" id="JXAK01000101">
    <property type="protein sequence ID" value="KIL37077.1"/>
    <property type="molecule type" value="Genomic_DNA"/>
</dbReference>
<proteinExistence type="predicted"/>
<evidence type="ECO:0000313" key="1">
    <source>
        <dbReference type="EMBL" id="KIL37077.1"/>
    </source>
</evidence>
<accession>A0ABR5A9J1</accession>
<evidence type="ECO:0000313" key="2">
    <source>
        <dbReference type="Proteomes" id="UP000031967"/>
    </source>
</evidence>
<reference evidence="1 2" key="1">
    <citation type="submission" date="2014-12" db="EMBL/GenBank/DDBJ databases">
        <title>Draft genome sequence of Paenibacillus kamchatkensis strain B-2647.</title>
        <authorList>
            <person name="Karlyshev A.V."/>
            <person name="Kudryashova E.B."/>
        </authorList>
    </citation>
    <scope>NUCLEOTIDE SEQUENCE [LARGE SCALE GENOMIC DNA]</scope>
    <source>
        <strain evidence="1 2">VKM B-2647</strain>
    </source>
</reference>
<name>A0ABR5A9J1_9BACL</name>
<sequence length="61" mass="6797">MDLKGTQRRLAPWDSPKTNFVRCTRIIRALHGFFLNFAQKGVMGVAISGYKVVVGKMTARG</sequence>
<organism evidence="1 2">
    <name type="scientific">Gordoniibacillus kamchatkensis</name>
    <dbReference type="NCBI Taxonomy" id="1590651"/>
    <lineage>
        <taxon>Bacteria</taxon>
        <taxon>Bacillati</taxon>
        <taxon>Bacillota</taxon>
        <taxon>Bacilli</taxon>
        <taxon>Bacillales</taxon>
        <taxon>Paenibacillaceae</taxon>
        <taxon>Gordoniibacillus</taxon>
    </lineage>
</organism>